<feature type="transmembrane region" description="Helical" evidence="10">
    <location>
        <begin position="213"/>
        <end position="233"/>
    </location>
</feature>
<evidence type="ECO:0000313" key="11">
    <source>
        <dbReference type="EMBL" id="SDK19020.1"/>
    </source>
</evidence>
<keyword evidence="8 10" id="KW-0975">Bacterial flagellum</keyword>
<dbReference type="PANTHER" id="PTHR30065:SF8">
    <property type="entry name" value="FLAGELLAR BIOSYNTHETIC PROTEIN FLIR"/>
    <property type="match status" value="1"/>
</dbReference>
<comment type="similarity">
    <text evidence="2 10">Belongs to the FliR/MopE/SpaR family.</text>
</comment>
<comment type="function">
    <text evidence="1 10">Role in flagellar biosynthesis.</text>
</comment>
<sequence length="259" mass="27681">MLSLTSAELGSLLGHIWWPFCRVMGAFLMLPMFSSAHINARTKILFALLLSVVMAPMVPTPPALDALSLTAVLVAAEQVLTGMLMAFPLMLLVHVLTMLGGIVSMQMGLSMAIMNDPVNGTSQAIISQWLLLYAILMFLSLEGHLVALGILVDSFRLWPVGSGIFSLPLQELSLRFAWMFASALALALPAVCAMLLVNLTFGVLSRAAPSLNVFALGFPMSMMMGLVCMLLVFSGLPELYSALATDALKAMLTFVGGTP</sequence>
<gene>
    <name evidence="11" type="ORF">SAMN04488540_12119</name>
</gene>
<evidence type="ECO:0000256" key="2">
    <source>
        <dbReference type="ARBA" id="ARBA00009772"/>
    </source>
</evidence>
<organism evidence="11 12">
    <name type="scientific">Ferrimonas sediminum</name>
    <dbReference type="NCBI Taxonomy" id="718193"/>
    <lineage>
        <taxon>Bacteria</taxon>
        <taxon>Pseudomonadati</taxon>
        <taxon>Pseudomonadota</taxon>
        <taxon>Gammaproteobacteria</taxon>
        <taxon>Alteromonadales</taxon>
        <taxon>Ferrimonadaceae</taxon>
        <taxon>Ferrimonas</taxon>
    </lineage>
</organism>
<keyword evidence="5 10" id="KW-0812">Transmembrane</keyword>
<dbReference type="GO" id="GO:0044780">
    <property type="term" value="P:bacterial-type flagellum assembly"/>
    <property type="evidence" value="ECO:0007669"/>
    <property type="project" value="UniProtKB-UniRule"/>
</dbReference>
<dbReference type="InterPro" id="IPR006303">
    <property type="entry name" value="FliR"/>
</dbReference>
<proteinExistence type="inferred from homology"/>
<keyword evidence="7 10" id="KW-0472">Membrane</keyword>
<dbReference type="GO" id="GO:0006605">
    <property type="term" value="P:protein targeting"/>
    <property type="evidence" value="ECO:0007669"/>
    <property type="project" value="UniProtKB-UniRule"/>
</dbReference>
<dbReference type="Pfam" id="PF01311">
    <property type="entry name" value="Bac_export_1"/>
    <property type="match status" value="1"/>
</dbReference>
<evidence type="ECO:0000256" key="4">
    <source>
        <dbReference type="ARBA" id="ARBA00022475"/>
    </source>
</evidence>
<feature type="transmembrane region" description="Helical" evidence="10">
    <location>
        <begin position="84"/>
        <end position="109"/>
    </location>
</feature>
<dbReference type="EMBL" id="FNEM01000021">
    <property type="protein sequence ID" value="SDK19020.1"/>
    <property type="molecule type" value="Genomic_DNA"/>
</dbReference>
<feature type="transmembrane region" description="Helical" evidence="10">
    <location>
        <begin position="45"/>
        <end position="64"/>
    </location>
</feature>
<dbReference type="Proteomes" id="UP000199527">
    <property type="component" value="Unassembled WGS sequence"/>
</dbReference>
<dbReference type="GO" id="GO:0009425">
    <property type="term" value="C:bacterial-type flagellum basal body"/>
    <property type="evidence" value="ECO:0007669"/>
    <property type="project" value="UniProtKB-SubCell"/>
</dbReference>
<keyword evidence="11" id="KW-0966">Cell projection</keyword>
<dbReference type="GO" id="GO:0005886">
    <property type="term" value="C:plasma membrane"/>
    <property type="evidence" value="ECO:0007669"/>
    <property type="project" value="UniProtKB-SubCell"/>
</dbReference>
<dbReference type="PRINTS" id="PR00953">
    <property type="entry name" value="TYPE3IMRPROT"/>
</dbReference>
<evidence type="ECO:0000313" key="12">
    <source>
        <dbReference type="Proteomes" id="UP000199527"/>
    </source>
</evidence>
<evidence type="ECO:0000256" key="9">
    <source>
        <dbReference type="NCBIfam" id="TIGR01400"/>
    </source>
</evidence>
<keyword evidence="11" id="KW-0282">Flagellum</keyword>
<evidence type="ECO:0000256" key="10">
    <source>
        <dbReference type="RuleBase" id="RU362071"/>
    </source>
</evidence>
<comment type="subcellular location">
    <subcellularLocation>
        <location evidence="10">Cell membrane</location>
        <topology evidence="10">Multi-pass membrane protein</topology>
    </subcellularLocation>
    <subcellularLocation>
        <location evidence="10">Bacterial flagellum basal body</location>
    </subcellularLocation>
</comment>
<keyword evidence="12" id="KW-1185">Reference proteome</keyword>
<dbReference type="NCBIfam" id="TIGR01400">
    <property type="entry name" value="fliR"/>
    <property type="match status" value="1"/>
</dbReference>
<keyword evidence="11" id="KW-0969">Cilium</keyword>
<feature type="transmembrane region" description="Helical" evidence="10">
    <location>
        <begin position="130"/>
        <end position="152"/>
    </location>
</feature>
<feature type="transmembrane region" description="Helical" evidence="10">
    <location>
        <begin position="176"/>
        <end position="201"/>
    </location>
</feature>
<keyword evidence="6 10" id="KW-1133">Transmembrane helix</keyword>
<name>A0A1G8ZY19_9GAMM</name>
<dbReference type="RefSeq" id="WP_090367883.1">
    <property type="nucleotide sequence ID" value="NZ_FNEM01000021.1"/>
</dbReference>
<evidence type="ECO:0000256" key="8">
    <source>
        <dbReference type="ARBA" id="ARBA00023143"/>
    </source>
</evidence>
<dbReference type="OrthoDB" id="9797790at2"/>
<evidence type="ECO:0000256" key="5">
    <source>
        <dbReference type="ARBA" id="ARBA00022692"/>
    </source>
</evidence>
<evidence type="ECO:0000256" key="6">
    <source>
        <dbReference type="ARBA" id="ARBA00022989"/>
    </source>
</evidence>
<protein>
    <recommendedName>
        <fullName evidence="3 9">Flagellar biosynthetic protein FliR</fullName>
    </recommendedName>
</protein>
<evidence type="ECO:0000256" key="3">
    <source>
        <dbReference type="ARBA" id="ARBA00021717"/>
    </source>
</evidence>
<dbReference type="InterPro" id="IPR002010">
    <property type="entry name" value="T3SS_IM_R"/>
</dbReference>
<dbReference type="PANTHER" id="PTHR30065">
    <property type="entry name" value="FLAGELLAR BIOSYNTHETIC PROTEIN FLIR"/>
    <property type="match status" value="1"/>
</dbReference>
<keyword evidence="4 10" id="KW-1003">Cell membrane</keyword>
<reference evidence="12" key="1">
    <citation type="submission" date="2016-10" db="EMBL/GenBank/DDBJ databases">
        <authorList>
            <person name="Varghese N."/>
            <person name="Submissions S."/>
        </authorList>
    </citation>
    <scope>NUCLEOTIDE SEQUENCE [LARGE SCALE GENOMIC DNA]</scope>
    <source>
        <strain evidence="12">DSM 23317</strain>
    </source>
</reference>
<feature type="transmembrane region" description="Helical" evidence="10">
    <location>
        <begin position="12"/>
        <end position="33"/>
    </location>
</feature>
<dbReference type="AlphaFoldDB" id="A0A1G8ZY19"/>
<accession>A0A1G8ZY19</accession>
<evidence type="ECO:0000256" key="7">
    <source>
        <dbReference type="ARBA" id="ARBA00023136"/>
    </source>
</evidence>
<evidence type="ECO:0000256" key="1">
    <source>
        <dbReference type="ARBA" id="ARBA00002578"/>
    </source>
</evidence>